<keyword evidence="2" id="KW-0269">Exonuclease</keyword>
<keyword evidence="2" id="KW-0378">Hydrolase</keyword>
<comment type="caution">
    <text evidence="2">The sequence shown here is derived from an EMBL/GenBank/DDBJ whole genome shotgun (WGS) entry which is preliminary data.</text>
</comment>
<dbReference type="Pfam" id="PF21805">
    <property type="entry name" value="Imm5_like"/>
    <property type="match status" value="1"/>
</dbReference>
<name>A0ABX1A4F8_9ACTN</name>
<dbReference type="EMBL" id="JAATEM010000005">
    <property type="protein sequence ID" value="NJP49571.1"/>
    <property type="molecule type" value="Genomic_DNA"/>
</dbReference>
<gene>
    <name evidence="2" type="ORF">HCJ93_05645</name>
</gene>
<evidence type="ECO:0000259" key="1">
    <source>
        <dbReference type="Pfam" id="PF21805"/>
    </source>
</evidence>
<sequence>MDELRVVARYVAGTAQELLPVFEEVHPDDVRPRAAVDAAREFIGGAPRTRLQRVASMDAHRAAKEAGTETARLAAQAAGDAASAAYLHPVAKAHQVGHILRAAANAARVAEIRAGEDPAAGGKVLEEACARATPVLRNILERYPPAPRGRSRAAQLMAELDASLRTPPA</sequence>
<evidence type="ECO:0000313" key="2">
    <source>
        <dbReference type="EMBL" id="NJP49571.1"/>
    </source>
</evidence>
<accession>A0ABX1A4F8</accession>
<proteinExistence type="predicted"/>
<reference evidence="2 3" key="1">
    <citation type="submission" date="2020-03" db="EMBL/GenBank/DDBJ databases">
        <title>WGS of actinomycetes isolated from Thailand.</title>
        <authorList>
            <person name="Thawai C."/>
        </authorList>
    </citation>
    <scope>NUCLEOTIDE SEQUENCE [LARGE SCALE GENOMIC DNA]</scope>
    <source>
        <strain evidence="2 3">SBST2-5</strain>
    </source>
</reference>
<feature type="domain" description="Imm-5-like" evidence="1">
    <location>
        <begin position="5"/>
        <end position="119"/>
    </location>
</feature>
<protein>
    <submittedName>
        <fullName evidence="2">Exonuclease SbcC</fullName>
    </submittedName>
</protein>
<evidence type="ECO:0000313" key="3">
    <source>
        <dbReference type="Proteomes" id="UP000730591"/>
    </source>
</evidence>
<keyword evidence="3" id="KW-1185">Reference proteome</keyword>
<dbReference type="GO" id="GO:0004527">
    <property type="term" value="F:exonuclease activity"/>
    <property type="evidence" value="ECO:0007669"/>
    <property type="project" value="UniProtKB-KW"/>
</dbReference>
<keyword evidence="2" id="KW-0540">Nuclease</keyword>
<dbReference type="InterPro" id="IPR048667">
    <property type="entry name" value="Imm5-like"/>
</dbReference>
<dbReference type="Proteomes" id="UP000730591">
    <property type="component" value="Unassembled WGS sequence"/>
</dbReference>
<organism evidence="2 3">
    <name type="scientific">Streptomyces composti</name>
    <dbReference type="NCBI Taxonomy" id="2720025"/>
    <lineage>
        <taxon>Bacteria</taxon>
        <taxon>Bacillati</taxon>
        <taxon>Actinomycetota</taxon>
        <taxon>Actinomycetes</taxon>
        <taxon>Kitasatosporales</taxon>
        <taxon>Streptomycetaceae</taxon>
        <taxon>Streptomyces</taxon>
    </lineage>
</organism>